<dbReference type="PIRSF" id="PIRSF011789">
    <property type="entry name" value="tRNA_splic_SEN2"/>
    <property type="match status" value="1"/>
</dbReference>
<feature type="active site" evidence="5">
    <location>
        <position position="281"/>
    </location>
</feature>
<comment type="similarity">
    <text evidence="1 4">Belongs to the tRNA-intron endonuclease family.</text>
</comment>
<evidence type="ECO:0000256" key="1">
    <source>
        <dbReference type="ARBA" id="ARBA00008078"/>
    </source>
</evidence>
<dbReference type="OrthoDB" id="10249562at2759"/>
<dbReference type="InterPro" id="IPR036167">
    <property type="entry name" value="tRNA_intron_Endo_cat-like_sf"/>
</dbReference>
<keyword evidence="8" id="KW-1185">Reference proteome</keyword>
<proteinExistence type="inferred from homology"/>
<dbReference type="InterPro" id="IPR006676">
    <property type="entry name" value="tRNA_splic"/>
</dbReference>
<feature type="domain" description="tRNA intron endonuclease catalytic" evidence="6">
    <location>
        <begin position="243"/>
        <end position="335"/>
    </location>
</feature>
<name>A0A165I4P6_EXIGL</name>
<dbReference type="AlphaFoldDB" id="A0A165I4P6"/>
<dbReference type="SUPFAM" id="SSF53032">
    <property type="entry name" value="tRNA-intron endonuclease catalytic domain-like"/>
    <property type="match status" value="1"/>
</dbReference>
<sequence>MAEQTKAGKKNDRAERNRIYAHALPAIPSSSTKPWLGIPLWRTPSSLERPRVVGVFDSATRSVWIIHSEHANLLWRRGFFGKGSLSRSEPTWLARQTGSRTAEEITAKRREERKTFKTERARAIVAAQEEAEAAFAAGKPLPAPFAPEAVRQAIRSTPEPGDASTTPPVLAPEPPEIEPVEDLEYLQLTLQEAFFLAWSLDSLRVLDAVTHNPLSLPALWRASHAAHYMPPAPQPDLRFDNPFLVNYVAYHHYRSLGWVVKSGIKFCADLLLYKRGPVFAHAEFAVIVCPVYEDDTDRATSPFQLSNVDPFSWSWLSTVGRVNSQVQKTLILTYVTIPSSRRVSLAALDSPGCLAEFSVREVVLRRWVPARMRD</sequence>
<dbReference type="GO" id="GO:0005737">
    <property type="term" value="C:cytoplasm"/>
    <property type="evidence" value="ECO:0007669"/>
    <property type="project" value="TreeGrafter"/>
</dbReference>
<gene>
    <name evidence="7" type="ORF">EXIGLDRAFT_717854</name>
</gene>
<comment type="function">
    <text evidence="4">Constitutes one of the two catalytic subunit of the tRNA-splicing endonuclease complex, a complex responsible for identification and cleavage of the splice sites in pre-tRNA. It cleaves pre-tRNA at the 5'- and 3'-splice sites to release the intron. The products are an intron and two tRNA half-molecules bearing 2',3'-cyclic phosphate and 5'-OH termini. There are no conserved sequences at the splice sites, but the intron is invariably located at the same site in the gene, placing the splice sites an invariant distance from the constant structural features of the tRNA body.</text>
</comment>
<keyword evidence="3 4" id="KW-0456">Lyase</keyword>
<dbReference type="FunCoup" id="A0A165I4P6">
    <property type="interactions" value="23"/>
</dbReference>
<organism evidence="7 8">
    <name type="scientific">Exidia glandulosa HHB12029</name>
    <dbReference type="NCBI Taxonomy" id="1314781"/>
    <lineage>
        <taxon>Eukaryota</taxon>
        <taxon>Fungi</taxon>
        <taxon>Dikarya</taxon>
        <taxon>Basidiomycota</taxon>
        <taxon>Agaricomycotina</taxon>
        <taxon>Agaricomycetes</taxon>
        <taxon>Auriculariales</taxon>
        <taxon>Exidiaceae</taxon>
        <taxon>Exidia</taxon>
    </lineage>
</organism>
<reference evidence="7 8" key="1">
    <citation type="journal article" date="2016" name="Mol. Biol. Evol.">
        <title>Comparative Genomics of Early-Diverging Mushroom-Forming Fungi Provides Insights into the Origins of Lignocellulose Decay Capabilities.</title>
        <authorList>
            <person name="Nagy L.G."/>
            <person name="Riley R."/>
            <person name="Tritt A."/>
            <person name="Adam C."/>
            <person name="Daum C."/>
            <person name="Floudas D."/>
            <person name="Sun H."/>
            <person name="Yadav J.S."/>
            <person name="Pangilinan J."/>
            <person name="Larsson K.H."/>
            <person name="Matsuura K."/>
            <person name="Barry K."/>
            <person name="Labutti K."/>
            <person name="Kuo R."/>
            <person name="Ohm R.A."/>
            <person name="Bhattacharya S.S."/>
            <person name="Shirouzu T."/>
            <person name="Yoshinaga Y."/>
            <person name="Martin F.M."/>
            <person name="Grigoriev I.V."/>
            <person name="Hibbett D.S."/>
        </authorList>
    </citation>
    <scope>NUCLEOTIDE SEQUENCE [LARGE SCALE GENOMIC DNA]</scope>
    <source>
        <strain evidence="7 8">HHB12029</strain>
    </source>
</reference>
<dbReference type="Pfam" id="PF01974">
    <property type="entry name" value="tRNA_int_endo"/>
    <property type="match status" value="1"/>
</dbReference>
<dbReference type="PANTHER" id="PTHR21227">
    <property type="entry name" value="TRNA-SPLICING ENDONUCLEASE SUBUNIT SEN2"/>
    <property type="match status" value="1"/>
</dbReference>
<dbReference type="GO" id="GO:0000379">
    <property type="term" value="P:tRNA-type intron splice site recognition and cleavage"/>
    <property type="evidence" value="ECO:0007669"/>
    <property type="project" value="TreeGrafter"/>
</dbReference>
<keyword evidence="2 4" id="KW-0819">tRNA processing</keyword>
<protein>
    <recommendedName>
        <fullName evidence="4">tRNA-splicing endonuclease subunit Sen2</fullName>
        <ecNumber evidence="4">4.6.1.16</ecNumber>
    </recommendedName>
</protein>
<dbReference type="GO" id="GO:0000214">
    <property type="term" value="C:tRNA-intron endonuclease complex"/>
    <property type="evidence" value="ECO:0007669"/>
    <property type="project" value="UniProtKB-UniRule"/>
</dbReference>
<dbReference type="InParanoid" id="A0A165I4P6"/>
<evidence type="ECO:0000256" key="3">
    <source>
        <dbReference type="ARBA" id="ARBA00023239"/>
    </source>
</evidence>
<dbReference type="EC" id="4.6.1.16" evidence="4"/>
<evidence type="ECO:0000259" key="6">
    <source>
        <dbReference type="Pfam" id="PF01974"/>
    </source>
</evidence>
<dbReference type="GO" id="GO:0000213">
    <property type="term" value="F:tRNA-intron lyase activity"/>
    <property type="evidence" value="ECO:0007669"/>
    <property type="project" value="UniProtKB-UniRule"/>
</dbReference>
<dbReference type="GO" id="GO:0003676">
    <property type="term" value="F:nucleic acid binding"/>
    <property type="evidence" value="ECO:0007669"/>
    <property type="project" value="InterPro"/>
</dbReference>
<evidence type="ECO:0000313" key="7">
    <source>
        <dbReference type="EMBL" id="KZV92892.1"/>
    </source>
</evidence>
<feature type="active site" evidence="5">
    <location>
        <position position="328"/>
    </location>
</feature>
<dbReference type="Gene3D" id="3.40.1350.10">
    <property type="match status" value="1"/>
</dbReference>
<feature type="active site" evidence="5">
    <location>
        <position position="273"/>
    </location>
</feature>
<evidence type="ECO:0000256" key="5">
    <source>
        <dbReference type="PIRSR" id="PIRSR011789-1"/>
    </source>
</evidence>
<dbReference type="STRING" id="1314781.A0A165I4P6"/>
<dbReference type="Proteomes" id="UP000077266">
    <property type="component" value="Unassembled WGS sequence"/>
</dbReference>
<evidence type="ECO:0000256" key="4">
    <source>
        <dbReference type="PIRNR" id="PIRNR011789"/>
    </source>
</evidence>
<dbReference type="InterPro" id="IPR011856">
    <property type="entry name" value="tRNA_endonuc-like_dom_sf"/>
</dbReference>
<evidence type="ECO:0000256" key="2">
    <source>
        <dbReference type="ARBA" id="ARBA00022694"/>
    </source>
</evidence>
<dbReference type="InterPro" id="IPR006677">
    <property type="entry name" value="tRNA_intron_Endonuc_cat-like"/>
</dbReference>
<dbReference type="InterPro" id="IPR016589">
    <property type="entry name" value="tRNA_splic_SEN2"/>
</dbReference>
<evidence type="ECO:0000313" key="8">
    <source>
        <dbReference type="Proteomes" id="UP000077266"/>
    </source>
</evidence>
<accession>A0A165I4P6</accession>
<dbReference type="EMBL" id="KV426000">
    <property type="protein sequence ID" value="KZV92892.1"/>
    <property type="molecule type" value="Genomic_DNA"/>
</dbReference>
<dbReference type="PANTHER" id="PTHR21227:SF0">
    <property type="entry name" value="TRNA-SPLICING ENDONUCLEASE SUBUNIT SEN2"/>
    <property type="match status" value="1"/>
</dbReference>
<dbReference type="CDD" id="cd22363">
    <property type="entry name" value="tRNA-intron_lyase_C"/>
    <property type="match status" value="1"/>
</dbReference>